<name>A0A8T5V1Z8_9EURY</name>
<dbReference type="Proteomes" id="UP000825933">
    <property type="component" value="Unassembled WGS sequence"/>
</dbReference>
<keyword evidence="4" id="KW-1185">Reference proteome</keyword>
<comment type="caution">
    <text evidence="3">The sequence shown here is derived from an EMBL/GenBank/DDBJ whole genome shotgun (WGS) entry which is preliminary data.</text>
</comment>
<protein>
    <submittedName>
        <fullName evidence="3">Ig-like domain-containing protein</fullName>
    </submittedName>
</protein>
<sequence>MMLLGYGGDRIKRKILLSVLLLFGLALFLNVSTSAAANTSPQVTAVDPANHAVISKSQTVKVTFNEAIKEGNKWIELKNGKTVISTKNSLSDKTVSITPTKTLATGVKYNLIIHTGSVTDMSGNGVSLYKTSFTVSPISVAQMNDGISRAEKFYASNGRLPKTIRYGTTLIQITQFQKIIATQGLTIKKPKIVASTASLASIMKAASKYRYSGAAHTAEGMIAHGSGDCWAMSDYLYKKMTAAGMKARIIQYSTSMSSRHRSVQYSSNGAWVNAPYRTYFSTNMFNNTQSYGTVIACNA</sequence>
<evidence type="ECO:0000259" key="2">
    <source>
        <dbReference type="Pfam" id="PF13205"/>
    </source>
</evidence>
<reference evidence="4" key="1">
    <citation type="journal article" date="2022" name="Microbiol. Resour. Announc.">
        <title>Draft Genome Sequence of a Methanogenic Archaeon from West Spitsbergen Permafrost.</title>
        <authorList>
            <person name="Trubitsyn V."/>
            <person name="Rivkina E."/>
            <person name="Shcherbakova V."/>
        </authorList>
    </citation>
    <scope>NUCLEOTIDE SEQUENCE [LARGE SCALE GENOMIC DNA]</scope>
    <source>
        <strain evidence="4">VT</strain>
    </source>
</reference>
<dbReference type="EMBL" id="JAIOUQ010000017">
    <property type="protein sequence ID" value="MBZ2167073.1"/>
    <property type="molecule type" value="Genomic_DNA"/>
</dbReference>
<evidence type="ECO:0000313" key="4">
    <source>
        <dbReference type="Proteomes" id="UP000825933"/>
    </source>
</evidence>
<accession>A0A8T5V1Z8</accession>
<dbReference type="AlphaFoldDB" id="A0A8T5V1Z8"/>
<evidence type="ECO:0000256" key="1">
    <source>
        <dbReference type="ARBA" id="ARBA00022729"/>
    </source>
</evidence>
<dbReference type="InterPro" id="IPR014755">
    <property type="entry name" value="Cu-Rt/internalin_Ig-like"/>
</dbReference>
<evidence type="ECO:0000313" key="3">
    <source>
        <dbReference type="EMBL" id="MBZ2167073.1"/>
    </source>
</evidence>
<organism evidence="3 4">
    <name type="scientific">Methanobacterium spitsbergense</name>
    <dbReference type="NCBI Taxonomy" id="2874285"/>
    <lineage>
        <taxon>Archaea</taxon>
        <taxon>Methanobacteriati</taxon>
        <taxon>Methanobacteriota</taxon>
        <taxon>Methanomada group</taxon>
        <taxon>Methanobacteria</taxon>
        <taxon>Methanobacteriales</taxon>
        <taxon>Methanobacteriaceae</taxon>
        <taxon>Methanobacterium</taxon>
    </lineage>
</organism>
<proteinExistence type="predicted"/>
<gene>
    <name evidence="3" type="ORF">K8N75_13595</name>
</gene>
<dbReference type="Gene3D" id="2.60.40.1220">
    <property type="match status" value="1"/>
</dbReference>
<dbReference type="InterPro" id="IPR032812">
    <property type="entry name" value="SbsA_Ig"/>
</dbReference>
<dbReference type="Pfam" id="PF13205">
    <property type="entry name" value="Big_5"/>
    <property type="match status" value="1"/>
</dbReference>
<feature type="domain" description="SbsA Ig-like" evidence="2">
    <location>
        <begin position="38"/>
        <end position="134"/>
    </location>
</feature>
<keyword evidence="1" id="KW-0732">Signal</keyword>